<dbReference type="EMBL" id="SZWE01000002">
    <property type="protein sequence ID" value="MRU16790.1"/>
    <property type="molecule type" value="Genomic_DNA"/>
</dbReference>
<keyword evidence="2" id="KW-1185">Reference proteome</keyword>
<name>A0A844D1W3_9RHOB</name>
<comment type="caution">
    <text evidence="1">The sequence shown here is derived from an EMBL/GenBank/DDBJ whole genome shotgun (WGS) entry which is preliminary data.</text>
</comment>
<evidence type="ECO:0000313" key="2">
    <source>
        <dbReference type="Proteomes" id="UP000564704"/>
    </source>
</evidence>
<reference evidence="1 2" key="1">
    <citation type="submission" date="2019-05" db="EMBL/GenBank/DDBJ databases">
        <title>Roseovarius bejariae sp. nov., a moderately halophylic bacterium isolated from a saline soil in Rambla Salada (Murcia).</title>
        <authorList>
            <person name="Castro D.J."/>
            <person name="Gomez-Altuve A."/>
            <person name="Reina J.C."/>
            <person name="Rodriguez M."/>
            <person name="Sampedro I."/>
            <person name="Llamas I."/>
            <person name="Martinez-Checa F."/>
        </authorList>
    </citation>
    <scope>NUCLEOTIDE SEQUENCE [LARGE SCALE GENOMIC DNA]</scope>
    <source>
        <strain evidence="1 2">A21</strain>
    </source>
</reference>
<dbReference type="OrthoDB" id="8096613at2"/>
<organism evidence="1 2">
    <name type="scientific">Roseovarius bejariae</name>
    <dbReference type="NCBI Taxonomy" id="2576383"/>
    <lineage>
        <taxon>Bacteria</taxon>
        <taxon>Pseudomonadati</taxon>
        <taxon>Pseudomonadota</taxon>
        <taxon>Alphaproteobacteria</taxon>
        <taxon>Rhodobacterales</taxon>
        <taxon>Roseobacteraceae</taxon>
        <taxon>Roseovarius</taxon>
    </lineage>
</organism>
<dbReference type="RefSeq" id="WP_154154262.1">
    <property type="nucleotide sequence ID" value="NZ_SZWE01000002.1"/>
</dbReference>
<accession>A0A844D1W3</accession>
<evidence type="ECO:0000313" key="1">
    <source>
        <dbReference type="EMBL" id="MRU16790.1"/>
    </source>
</evidence>
<sequence length="70" mass="8406">MAYLPRTQATCAPHAHRRRLGLRSYITLWKQRRALARMEDWQKHDLGLTDHEVEAEAKRAPWDAPDNWRR</sequence>
<evidence type="ECO:0008006" key="3">
    <source>
        <dbReference type="Google" id="ProtNLM"/>
    </source>
</evidence>
<protein>
    <recommendedName>
        <fullName evidence="3">DUF1127 domain-containing protein</fullName>
    </recommendedName>
</protein>
<dbReference type="Proteomes" id="UP000564704">
    <property type="component" value="Unassembled WGS sequence"/>
</dbReference>
<dbReference type="AlphaFoldDB" id="A0A844D1W3"/>
<gene>
    <name evidence="1" type="ORF">FDP25_15215</name>
</gene>
<proteinExistence type="predicted"/>